<dbReference type="Proteomes" id="UP000828390">
    <property type="component" value="Unassembled WGS sequence"/>
</dbReference>
<gene>
    <name evidence="2" type="ORF">DPMN_060510</name>
</gene>
<accession>A0A9D4C5Q5</accession>
<keyword evidence="3" id="KW-1185">Reference proteome</keyword>
<organism evidence="2 3">
    <name type="scientific">Dreissena polymorpha</name>
    <name type="common">Zebra mussel</name>
    <name type="synonym">Mytilus polymorpha</name>
    <dbReference type="NCBI Taxonomy" id="45954"/>
    <lineage>
        <taxon>Eukaryota</taxon>
        <taxon>Metazoa</taxon>
        <taxon>Spiralia</taxon>
        <taxon>Lophotrochozoa</taxon>
        <taxon>Mollusca</taxon>
        <taxon>Bivalvia</taxon>
        <taxon>Autobranchia</taxon>
        <taxon>Heteroconchia</taxon>
        <taxon>Euheterodonta</taxon>
        <taxon>Imparidentia</taxon>
        <taxon>Neoheterodontei</taxon>
        <taxon>Myida</taxon>
        <taxon>Dreissenoidea</taxon>
        <taxon>Dreissenidae</taxon>
        <taxon>Dreissena</taxon>
    </lineage>
</organism>
<comment type="caution">
    <text evidence="2">The sequence shown here is derived from an EMBL/GenBank/DDBJ whole genome shotgun (WGS) entry which is preliminary data.</text>
</comment>
<proteinExistence type="predicted"/>
<feature type="region of interest" description="Disordered" evidence="1">
    <location>
        <begin position="83"/>
        <end position="109"/>
    </location>
</feature>
<evidence type="ECO:0000313" key="3">
    <source>
        <dbReference type="Proteomes" id="UP000828390"/>
    </source>
</evidence>
<name>A0A9D4C5Q5_DREPO</name>
<protein>
    <submittedName>
        <fullName evidence="2">Uncharacterized protein</fullName>
    </submittedName>
</protein>
<dbReference type="EMBL" id="JAIWYP010000013">
    <property type="protein sequence ID" value="KAH3717715.1"/>
    <property type="molecule type" value="Genomic_DNA"/>
</dbReference>
<sequence>MDGRDIFIEVEEASGRGTLWSSGRDLVIELGTMLPLDHGRVERAVEGQVSLARRRGRLGFVSQVRKYGHQILSDSFIKRVLAGPEKQRRTPEASLSGRPKGTVELSRSRPKPAPILTALDFPALPAQLGSEGVKVEPGVESLVPNPSSLDSLVLPVGSECGRVKVEPEEEAFVSDSTSLVVPESPVRLVEVKAEPEGEAFMAIAAISTGLPCVASEVGGGCVQGWPRRRGHHHL</sequence>
<dbReference type="AlphaFoldDB" id="A0A9D4C5Q5"/>
<reference evidence="2" key="2">
    <citation type="submission" date="2020-11" db="EMBL/GenBank/DDBJ databases">
        <authorList>
            <person name="McCartney M.A."/>
            <person name="Auch B."/>
            <person name="Kono T."/>
            <person name="Mallez S."/>
            <person name="Becker A."/>
            <person name="Gohl D.M."/>
            <person name="Silverstein K.A.T."/>
            <person name="Koren S."/>
            <person name="Bechman K.B."/>
            <person name="Herman A."/>
            <person name="Abrahante J.E."/>
            <person name="Garbe J."/>
        </authorList>
    </citation>
    <scope>NUCLEOTIDE SEQUENCE</scope>
    <source>
        <strain evidence="2">Duluth1</strain>
        <tissue evidence="2">Whole animal</tissue>
    </source>
</reference>
<evidence type="ECO:0000256" key="1">
    <source>
        <dbReference type="SAM" id="MobiDB-lite"/>
    </source>
</evidence>
<reference evidence="2" key="1">
    <citation type="journal article" date="2019" name="bioRxiv">
        <title>The Genome of the Zebra Mussel, Dreissena polymorpha: A Resource for Invasive Species Research.</title>
        <authorList>
            <person name="McCartney M.A."/>
            <person name="Auch B."/>
            <person name="Kono T."/>
            <person name="Mallez S."/>
            <person name="Zhang Y."/>
            <person name="Obille A."/>
            <person name="Becker A."/>
            <person name="Abrahante J.E."/>
            <person name="Garbe J."/>
            <person name="Badalamenti J.P."/>
            <person name="Herman A."/>
            <person name="Mangelson H."/>
            <person name="Liachko I."/>
            <person name="Sullivan S."/>
            <person name="Sone E.D."/>
            <person name="Koren S."/>
            <person name="Silverstein K.A.T."/>
            <person name="Beckman K.B."/>
            <person name="Gohl D.M."/>
        </authorList>
    </citation>
    <scope>NUCLEOTIDE SEQUENCE</scope>
    <source>
        <strain evidence="2">Duluth1</strain>
        <tissue evidence="2">Whole animal</tissue>
    </source>
</reference>
<evidence type="ECO:0000313" key="2">
    <source>
        <dbReference type="EMBL" id="KAH3717715.1"/>
    </source>
</evidence>